<proteinExistence type="predicted"/>
<reference evidence="2" key="1">
    <citation type="submission" date="2016-11" db="EMBL/GenBank/DDBJ databases">
        <authorList>
            <person name="Varghese N."/>
            <person name="Submissions S."/>
        </authorList>
    </citation>
    <scope>NUCLEOTIDE SEQUENCE [LARGE SCALE GENOMIC DNA]</scope>
    <source>
        <strain evidence="2">ALO Sharm</strain>
    </source>
</reference>
<dbReference type="RefSeq" id="WP_064699296.1">
    <property type="nucleotide sequence ID" value="NZ_BDEO01000006.1"/>
</dbReference>
<evidence type="ECO:0000313" key="1">
    <source>
        <dbReference type="EMBL" id="SHK52584.1"/>
    </source>
</evidence>
<protein>
    <recommendedName>
        <fullName evidence="3">ASCH domain-containing protein</fullName>
    </recommendedName>
</protein>
<dbReference type="EMBL" id="FRAL01000003">
    <property type="protein sequence ID" value="SHK52584.1"/>
    <property type="molecule type" value="Genomic_DNA"/>
</dbReference>
<sequence>MKERPILFNDEMVRAILDGRKTQTRRVVKDPHGLYSHMGDKSVHPAVASIVHVGEGEFEQRAKSDAVKQQYVTTFPFHRLRCPYGQPGDQLWVREAFRSRRVDNLPGEVAYRADHPGEKTVPGSYGRPWKPSIHMPRWACRLRLEVTAVRVERLQDITEVDAQAEGAGVVSFPNVDDQHTDRDRFRALWNRINGPESWDTNPWVWVVEFQRVDSEVPS</sequence>
<name>A0A1M6T6P8_9GAMM</name>
<evidence type="ECO:0000313" key="2">
    <source>
        <dbReference type="Proteomes" id="UP000184248"/>
    </source>
</evidence>
<keyword evidence="2" id="KW-1185">Reference proteome</keyword>
<dbReference type="Proteomes" id="UP000184248">
    <property type="component" value="Unassembled WGS sequence"/>
</dbReference>
<accession>A0A1M6T6P8</accession>
<organism evidence="1 2">
    <name type="scientific">Halomonas caseinilytica</name>
    <dbReference type="NCBI Taxonomy" id="438744"/>
    <lineage>
        <taxon>Bacteria</taxon>
        <taxon>Pseudomonadati</taxon>
        <taxon>Pseudomonadota</taxon>
        <taxon>Gammaproteobacteria</taxon>
        <taxon>Oceanospirillales</taxon>
        <taxon>Halomonadaceae</taxon>
        <taxon>Halomonas</taxon>
    </lineage>
</organism>
<evidence type="ECO:0008006" key="3">
    <source>
        <dbReference type="Google" id="ProtNLM"/>
    </source>
</evidence>
<dbReference type="AlphaFoldDB" id="A0A1M6T6P8"/>
<gene>
    <name evidence="1" type="ORF">SAMN05192556_103232</name>
</gene>
<dbReference type="OrthoDB" id="72471at2"/>